<accession>A0AAE0W5Y2</accession>
<comment type="caution">
    <text evidence="1">The sequence shown here is derived from an EMBL/GenBank/DDBJ whole genome shotgun (WGS) entry which is preliminary data.</text>
</comment>
<reference evidence="1" key="3">
    <citation type="submission" date="2023-05" db="EMBL/GenBank/DDBJ databases">
        <authorList>
            <person name="Smith C.H."/>
        </authorList>
    </citation>
    <scope>NUCLEOTIDE SEQUENCE</scope>
    <source>
        <strain evidence="1">CHS0354</strain>
        <tissue evidence="1">Mantle</tissue>
    </source>
</reference>
<dbReference type="Proteomes" id="UP001195483">
    <property type="component" value="Unassembled WGS sequence"/>
</dbReference>
<organism evidence="1 2">
    <name type="scientific">Potamilus streckersoni</name>
    <dbReference type="NCBI Taxonomy" id="2493646"/>
    <lineage>
        <taxon>Eukaryota</taxon>
        <taxon>Metazoa</taxon>
        <taxon>Spiralia</taxon>
        <taxon>Lophotrochozoa</taxon>
        <taxon>Mollusca</taxon>
        <taxon>Bivalvia</taxon>
        <taxon>Autobranchia</taxon>
        <taxon>Heteroconchia</taxon>
        <taxon>Palaeoheterodonta</taxon>
        <taxon>Unionida</taxon>
        <taxon>Unionoidea</taxon>
        <taxon>Unionidae</taxon>
        <taxon>Ambleminae</taxon>
        <taxon>Lampsilini</taxon>
        <taxon>Potamilus</taxon>
    </lineage>
</organism>
<dbReference type="PANTHER" id="PTHR47018">
    <property type="entry name" value="CXC DOMAIN-CONTAINING PROTEIN-RELATED"/>
    <property type="match status" value="1"/>
</dbReference>
<evidence type="ECO:0000313" key="2">
    <source>
        <dbReference type="Proteomes" id="UP001195483"/>
    </source>
</evidence>
<reference evidence="1" key="1">
    <citation type="journal article" date="2021" name="Genome Biol. Evol.">
        <title>A High-Quality Reference Genome for a Parasitic Bivalve with Doubly Uniparental Inheritance (Bivalvia: Unionida).</title>
        <authorList>
            <person name="Smith C.H."/>
        </authorList>
    </citation>
    <scope>NUCLEOTIDE SEQUENCE</scope>
    <source>
        <strain evidence="1">CHS0354</strain>
    </source>
</reference>
<protein>
    <submittedName>
        <fullName evidence="1">Uncharacterized protein</fullName>
    </submittedName>
</protein>
<reference evidence="1" key="2">
    <citation type="journal article" date="2021" name="Genome Biol. Evol.">
        <title>Developing a high-quality reference genome for a parasitic bivalve with doubly uniparental inheritance (Bivalvia: Unionida).</title>
        <authorList>
            <person name="Smith C.H."/>
        </authorList>
    </citation>
    <scope>NUCLEOTIDE SEQUENCE</scope>
    <source>
        <strain evidence="1">CHS0354</strain>
        <tissue evidence="1">Mantle</tissue>
    </source>
</reference>
<gene>
    <name evidence="1" type="ORF">CHS0354_025918</name>
</gene>
<evidence type="ECO:0000313" key="1">
    <source>
        <dbReference type="EMBL" id="KAK3603313.1"/>
    </source>
</evidence>
<name>A0AAE0W5Y2_9BIVA</name>
<dbReference type="PANTHER" id="PTHR47018:SF4">
    <property type="match status" value="1"/>
</dbReference>
<dbReference type="AlphaFoldDB" id="A0AAE0W5Y2"/>
<dbReference type="EMBL" id="JAEAOA010001549">
    <property type="protein sequence ID" value="KAK3603313.1"/>
    <property type="molecule type" value="Genomic_DNA"/>
</dbReference>
<proteinExistence type="predicted"/>
<keyword evidence="2" id="KW-1185">Reference proteome</keyword>
<sequence>MSEDGHCYEYCWAQQERETPLLVYIGLVFHTKTRKYDLVDTIFDFALPILYNLVLNTSTYLENNIFQLSVRMLLSRVGLLTTCTADNIEFNFSSTSALGSFHGIEICLFQHSSDELQTEKGENMKSTDRWLTDKAILLYMPAF</sequence>